<proteinExistence type="predicted"/>
<dbReference type="EMBL" id="BAAAQW010000002">
    <property type="protein sequence ID" value="GAA2197170.1"/>
    <property type="molecule type" value="Genomic_DNA"/>
</dbReference>
<accession>A0ABP5NDA9</accession>
<organism evidence="1 2">
    <name type="scientific">Sinomonas flava</name>
    <dbReference type="NCBI Taxonomy" id="496857"/>
    <lineage>
        <taxon>Bacteria</taxon>
        <taxon>Bacillati</taxon>
        <taxon>Actinomycetota</taxon>
        <taxon>Actinomycetes</taxon>
        <taxon>Micrococcales</taxon>
        <taxon>Micrococcaceae</taxon>
        <taxon>Sinomonas</taxon>
    </lineage>
</organism>
<evidence type="ECO:0000313" key="1">
    <source>
        <dbReference type="EMBL" id="GAA2197170.1"/>
    </source>
</evidence>
<dbReference type="RefSeq" id="WP_344298137.1">
    <property type="nucleotide sequence ID" value="NZ_BAAAQW010000002.1"/>
</dbReference>
<sequence>MTFESHSVTLKIWDPSTVDHTLEEAISHVSAKANAHRDHVKVTRSGPDVFTVHVGDTLV</sequence>
<protein>
    <submittedName>
        <fullName evidence="1">Uncharacterized protein</fullName>
    </submittedName>
</protein>
<name>A0ABP5NDA9_9MICC</name>
<comment type="caution">
    <text evidence="1">The sequence shown here is derived from an EMBL/GenBank/DDBJ whole genome shotgun (WGS) entry which is preliminary data.</text>
</comment>
<reference evidence="2" key="1">
    <citation type="journal article" date="2019" name="Int. J. Syst. Evol. Microbiol.">
        <title>The Global Catalogue of Microorganisms (GCM) 10K type strain sequencing project: providing services to taxonomists for standard genome sequencing and annotation.</title>
        <authorList>
            <consortium name="The Broad Institute Genomics Platform"/>
            <consortium name="The Broad Institute Genome Sequencing Center for Infectious Disease"/>
            <person name="Wu L."/>
            <person name="Ma J."/>
        </authorList>
    </citation>
    <scope>NUCLEOTIDE SEQUENCE [LARGE SCALE GENOMIC DNA]</scope>
    <source>
        <strain evidence="2">JCM 16034</strain>
    </source>
</reference>
<dbReference type="Proteomes" id="UP001500432">
    <property type="component" value="Unassembled WGS sequence"/>
</dbReference>
<evidence type="ECO:0000313" key="2">
    <source>
        <dbReference type="Proteomes" id="UP001500432"/>
    </source>
</evidence>
<keyword evidence="2" id="KW-1185">Reference proteome</keyword>
<gene>
    <name evidence="1" type="ORF">GCM10009849_05100</name>
</gene>